<accession>L8GUL9</accession>
<reference evidence="5 6" key="1">
    <citation type="journal article" date="2013" name="Genome Biol.">
        <title>Genome of Acanthamoeba castellanii highlights extensive lateral gene transfer and early evolution of tyrosine kinase signaling.</title>
        <authorList>
            <person name="Clarke M."/>
            <person name="Lohan A.J."/>
            <person name="Liu B."/>
            <person name="Lagkouvardos I."/>
            <person name="Roy S."/>
            <person name="Zafar N."/>
            <person name="Bertelli C."/>
            <person name="Schilde C."/>
            <person name="Kianianmomeni A."/>
            <person name="Burglin T.R."/>
            <person name="Frech C."/>
            <person name="Turcotte B."/>
            <person name="Kopec K.O."/>
            <person name="Synnott J.M."/>
            <person name="Choo C."/>
            <person name="Paponov I."/>
            <person name="Finkler A."/>
            <person name="Soon Heng Tan C."/>
            <person name="Hutchins A.P."/>
            <person name="Weinmeier T."/>
            <person name="Rattei T."/>
            <person name="Chu J.S."/>
            <person name="Gimenez G."/>
            <person name="Irimia M."/>
            <person name="Rigden D.J."/>
            <person name="Fitzpatrick D.A."/>
            <person name="Lorenzo-Morales J."/>
            <person name="Bateman A."/>
            <person name="Chiu C.H."/>
            <person name="Tang P."/>
            <person name="Hegemann P."/>
            <person name="Fromm H."/>
            <person name="Raoult D."/>
            <person name="Greub G."/>
            <person name="Miranda-Saavedra D."/>
            <person name="Chen N."/>
            <person name="Nash P."/>
            <person name="Ginger M.L."/>
            <person name="Horn M."/>
            <person name="Schaap P."/>
            <person name="Caler L."/>
            <person name="Loftus B."/>
        </authorList>
    </citation>
    <scope>NUCLEOTIDE SEQUENCE [LARGE SCALE GENOMIC DNA]</scope>
    <source>
        <strain evidence="5 6">Neff</strain>
    </source>
</reference>
<comment type="similarity">
    <text evidence="3 4">Belongs to the PSMG2 family.</text>
</comment>
<dbReference type="PIRSF" id="PIRSF010044">
    <property type="entry name" value="UCP010044"/>
    <property type="match status" value="1"/>
</dbReference>
<dbReference type="STRING" id="1257118.L8GUL9"/>
<evidence type="ECO:0000256" key="4">
    <source>
        <dbReference type="PIRNR" id="PIRNR010044"/>
    </source>
</evidence>
<dbReference type="Gene3D" id="3.40.50.10900">
    <property type="entry name" value="PAC-like subunit"/>
    <property type="match status" value="2"/>
</dbReference>
<dbReference type="PANTHER" id="PTHR12970:SF1">
    <property type="entry name" value="PROTEASOME ASSEMBLY CHAPERONE 2"/>
    <property type="match status" value="1"/>
</dbReference>
<dbReference type="EMBL" id="KB007985">
    <property type="protein sequence ID" value="ELR16690.1"/>
    <property type="molecule type" value="Genomic_DNA"/>
</dbReference>
<evidence type="ECO:0000313" key="5">
    <source>
        <dbReference type="EMBL" id="ELR16690.1"/>
    </source>
</evidence>
<evidence type="ECO:0000256" key="3">
    <source>
        <dbReference type="ARBA" id="ARBA00025745"/>
    </source>
</evidence>
<dbReference type="AlphaFoldDB" id="L8GUL9"/>
<proteinExistence type="inferred from homology"/>
<evidence type="ECO:0000256" key="1">
    <source>
        <dbReference type="ARBA" id="ARBA00019186"/>
    </source>
</evidence>
<gene>
    <name evidence="5" type="ORF">ACA1_089780</name>
</gene>
<dbReference type="GO" id="GO:0000502">
    <property type="term" value="C:proteasome complex"/>
    <property type="evidence" value="ECO:0007669"/>
    <property type="project" value="UniProtKB-KW"/>
</dbReference>
<dbReference type="OrthoDB" id="10260712at2759"/>
<protein>
    <recommendedName>
        <fullName evidence="1 4">Proteasome assembly chaperone 2</fullName>
    </recommendedName>
</protein>
<dbReference type="KEGG" id="acan:ACA1_089780"/>
<keyword evidence="6" id="KW-1185">Reference proteome</keyword>
<dbReference type="Proteomes" id="UP000011083">
    <property type="component" value="Unassembled WGS sequence"/>
</dbReference>
<keyword evidence="5" id="KW-0647">Proteasome</keyword>
<name>L8GUL9_ACACF</name>
<sequence length="266" mass="29323">MTTFFSASQDAPDFTNNVLVLPTLSVGKVGGLTVDLLAATYGLPRVGWLEDENVLPVASNDTLTLLPRPDGALSTNLEVFQDVANKVTYVQQRAPVIRNRNAAFVQNLFQWIKEARFREVVLLSSVDSARRIAEAQFYDRHAITCRYVVGGGAEPKSSRFKWPLLEEGSFDSAFKNTSFTHLAFDACKRDGLAATILTIFCADGVNIPHAFAMADAAFHYLDLSHPQTAAAPASEDEKAKPPRWRPPTSWHHLFEMASSFDATLFG</sequence>
<evidence type="ECO:0000256" key="2">
    <source>
        <dbReference type="ARBA" id="ARBA00023186"/>
    </source>
</evidence>
<dbReference type="GO" id="GO:0043248">
    <property type="term" value="P:proteasome assembly"/>
    <property type="evidence" value="ECO:0007669"/>
    <property type="project" value="TreeGrafter"/>
</dbReference>
<dbReference type="RefSeq" id="XP_004338703.1">
    <property type="nucleotide sequence ID" value="XM_004338655.1"/>
</dbReference>
<evidence type="ECO:0000313" key="6">
    <source>
        <dbReference type="Proteomes" id="UP000011083"/>
    </source>
</evidence>
<dbReference type="VEuPathDB" id="AmoebaDB:ACA1_089780"/>
<dbReference type="GeneID" id="14917391"/>
<dbReference type="InterPro" id="IPR038389">
    <property type="entry name" value="PSMG2_sf"/>
</dbReference>
<organism evidence="5 6">
    <name type="scientific">Acanthamoeba castellanii (strain ATCC 30010 / Neff)</name>
    <dbReference type="NCBI Taxonomy" id="1257118"/>
    <lineage>
        <taxon>Eukaryota</taxon>
        <taxon>Amoebozoa</taxon>
        <taxon>Discosea</taxon>
        <taxon>Longamoebia</taxon>
        <taxon>Centramoebida</taxon>
        <taxon>Acanthamoebidae</taxon>
        <taxon>Acanthamoeba</taxon>
    </lineage>
</organism>
<comment type="subunit">
    <text evidence="4">Forms a heterodimer with PSMG1.</text>
</comment>
<comment type="function">
    <text evidence="4">Chaperone protein which promotes assembly of the 20S proteasome as part of a heterodimer with PSMG1.</text>
</comment>
<dbReference type="InterPro" id="IPR016562">
    <property type="entry name" value="Proteasome_assmbl_chp_2_euk"/>
</dbReference>
<dbReference type="GO" id="GO:0005634">
    <property type="term" value="C:nucleus"/>
    <property type="evidence" value="ECO:0007669"/>
    <property type="project" value="TreeGrafter"/>
</dbReference>
<dbReference type="GO" id="GO:0005829">
    <property type="term" value="C:cytosol"/>
    <property type="evidence" value="ECO:0007669"/>
    <property type="project" value="TreeGrafter"/>
</dbReference>
<dbReference type="InterPro" id="IPR019151">
    <property type="entry name" value="Proteasome_assmbl_chaperone_2"/>
</dbReference>
<dbReference type="PANTHER" id="PTHR12970">
    <property type="entry name" value="PROTEASOME ASSEMBLY CHAPERONE 2"/>
    <property type="match status" value="1"/>
</dbReference>
<keyword evidence="2 4" id="KW-0143">Chaperone</keyword>
<dbReference type="Pfam" id="PF09754">
    <property type="entry name" value="PAC2"/>
    <property type="match status" value="1"/>
</dbReference>